<dbReference type="InterPro" id="IPR016024">
    <property type="entry name" value="ARM-type_fold"/>
</dbReference>
<dbReference type="InterPro" id="IPR011989">
    <property type="entry name" value="ARM-like"/>
</dbReference>
<dbReference type="EMBL" id="HBFR01009196">
    <property type="protein sequence ID" value="CAD8879483.1"/>
    <property type="molecule type" value="Transcribed_RNA"/>
</dbReference>
<evidence type="ECO:0000259" key="8">
    <source>
        <dbReference type="PROSITE" id="PS50166"/>
    </source>
</evidence>
<dbReference type="GO" id="GO:0005737">
    <property type="term" value="C:cytoplasm"/>
    <property type="evidence" value="ECO:0007669"/>
    <property type="project" value="UniProtKB-SubCell"/>
</dbReference>
<dbReference type="Pfam" id="PF25795">
    <property type="entry name" value="TPR_XPO7"/>
    <property type="match status" value="1"/>
</dbReference>
<keyword evidence="7" id="KW-0539">Nucleus</keyword>
<organism evidence="10">
    <name type="scientific">Corethron hystrix</name>
    <dbReference type="NCBI Taxonomy" id="216773"/>
    <lineage>
        <taxon>Eukaryota</taxon>
        <taxon>Sar</taxon>
        <taxon>Stramenopiles</taxon>
        <taxon>Ochrophyta</taxon>
        <taxon>Bacillariophyta</taxon>
        <taxon>Coscinodiscophyceae</taxon>
        <taxon>Corethrophycidae</taxon>
        <taxon>Corethrales</taxon>
        <taxon>Corethraceae</taxon>
        <taxon>Corethron</taxon>
    </lineage>
</organism>
<sequence>MDAQSLAQVETLCDTLYVGSSNTSRTDAQQRLLALQSSSDYIPQCQYVLDHSTNHYARLVASNSLTELITNHWNKFTVQDRIVIRDYVLNYIAQHGPSQQEFVNISLIKLLCRITKLGWFDDPAHRELCDEQVPKFLQHGLDHCILGLKILNRLVDELNIPLTGRTLTQHRKTSVSFRDVCLLKIFQLGLTTLRQLQTRAITGNAQQEAAIGDQSLGLCVRCLNFDFIGTNPDESAEDVGTIQVPASWRPIVQDPSTLELLFEFYSSTEPPCSSRAMEAVILLASCRRSLFPSDKDRAAFLEIIMRSIREIMASRAGLQHQQNYHQFCRLLGRIKANYQLSELVKAEGYIEWLGLASSFTVTSMENWQWSTNSIHYLLALWGRLVAAVPYVRADTGAKGHPEALEKEVISVIQCYVDSMLGSVATVAASEGALDDPLDDDGSLREQLDRLPIICRFQYQPIGSLLLNRFDPAISQYQELLNIVSSQGGRGSDDIMRRIEVLEGKLTWLTFIVGAIVGGHSWSSAHLSDGEETIDAGLSRRVMQLAQFVDYRLSSTGGQAKCSQKLELAILFYFQSFRRVYMFMWDQVTGSDSISEAVVTVVGMGTLKLDSGLNTKQKVYERMFEHMGMGDHTTVANLIITKVANNLKFWPNEEDIVSKTLELFLEMASGYSSSKLLLTLETIHYLMSHHSAEHFPFLTIHKNARHRTTYYTILTRLMLTSGGEEKLGTFQKFVEPICTVLSQLSSLDAAGLRTAQVKKLLIGVLRDLRGVTSSLHNRKTYGTLFDILYPAYFPFFTKVAEVWHDEPEVIVSLLKFLEEFCYNKANRVNFDQNSPNGILLFRMISDVICSYGRKLLTHSVVKDNSIYKIRYKGMSLALNVLNSCLSGNYVCFGVFPLYNDPVLENALSVSLEMILSVPLDDVIAYPKLSKAHYAFIEILFRGNISTVLGADTNVFLQIMHVVHEGLQTNDGTLCAQAATTVDHLATFYFENVGKDKPAMHKLNTHLNAQPDLFSRLTATLFNLLLFGSAQNNWAVMRPLLSLMMASEQSFTSYKEYLMSTQSPENQGLLNEAFGKLLQDVNRNLESTNRDRFVQKLTAFRVATRSFLTL</sequence>
<proteinExistence type="inferred from homology"/>
<dbReference type="EMBL" id="HBFR01009199">
    <property type="protein sequence ID" value="CAD8879486.1"/>
    <property type="molecule type" value="Transcribed_RNA"/>
</dbReference>
<dbReference type="SUPFAM" id="SSF48371">
    <property type="entry name" value="ARM repeat"/>
    <property type="match status" value="1"/>
</dbReference>
<dbReference type="GO" id="GO:0005049">
    <property type="term" value="F:nuclear export signal receptor activity"/>
    <property type="evidence" value="ECO:0007669"/>
    <property type="project" value="InterPro"/>
</dbReference>
<dbReference type="FunFam" id="1.25.10.10:FF:000520">
    <property type="entry name" value="Exportin-7-A"/>
    <property type="match status" value="1"/>
</dbReference>
<keyword evidence="6" id="KW-0653">Protein transport</keyword>
<dbReference type="PROSITE" id="PS50166">
    <property type="entry name" value="IMPORTIN_B_NT"/>
    <property type="match status" value="1"/>
</dbReference>
<evidence type="ECO:0000313" key="12">
    <source>
        <dbReference type="EMBL" id="CAD8879486.1"/>
    </source>
</evidence>
<evidence type="ECO:0000313" key="11">
    <source>
        <dbReference type="EMBL" id="CAD8879483.1"/>
    </source>
</evidence>
<dbReference type="EMBL" id="HBFR01009194">
    <property type="protein sequence ID" value="CAD8879481.1"/>
    <property type="molecule type" value="Transcribed_RNA"/>
</dbReference>
<evidence type="ECO:0000256" key="6">
    <source>
        <dbReference type="ARBA" id="ARBA00022927"/>
    </source>
</evidence>
<name>A0A6U5EJC1_9STRA</name>
<evidence type="ECO:0000256" key="2">
    <source>
        <dbReference type="ARBA" id="ARBA00004496"/>
    </source>
</evidence>
<dbReference type="InterPro" id="IPR044189">
    <property type="entry name" value="XPO4/7-like"/>
</dbReference>
<keyword evidence="5" id="KW-0963">Cytoplasm</keyword>
<keyword evidence="4" id="KW-0813">Transport</keyword>
<evidence type="ECO:0000313" key="9">
    <source>
        <dbReference type="EMBL" id="CAD8879481.1"/>
    </source>
</evidence>
<evidence type="ECO:0000256" key="3">
    <source>
        <dbReference type="ARBA" id="ARBA00009466"/>
    </source>
</evidence>
<comment type="subcellular location">
    <subcellularLocation>
        <location evidence="2">Cytoplasm</location>
    </subcellularLocation>
    <subcellularLocation>
        <location evidence="1">Nucleus</location>
    </subcellularLocation>
</comment>
<evidence type="ECO:0000256" key="1">
    <source>
        <dbReference type="ARBA" id="ARBA00004123"/>
    </source>
</evidence>
<dbReference type="GO" id="GO:0006611">
    <property type="term" value="P:protein export from nucleus"/>
    <property type="evidence" value="ECO:0007669"/>
    <property type="project" value="TreeGrafter"/>
</dbReference>
<gene>
    <name evidence="9" type="ORF">CHYS00102_LOCUS6665</name>
    <name evidence="10" type="ORF">CHYS00102_LOCUS6666</name>
    <name evidence="11" type="ORF">CHYS00102_LOCUS6667</name>
    <name evidence="12" type="ORF">CHYS00102_LOCUS6670</name>
</gene>
<protein>
    <recommendedName>
        <fullName evidence="8">Importin N-terminal domain-containing protein</fullName>
    </recommendedName>
</protein>
<dbReference type="PANTHER" id="PTHR12596:SF2">
    <property type="entry name" value="EXPORTIN-7 ISOFORM X1"/>
    <property type="match status" value="1"/>
</dbReference>
<evidence type="ECO:0000256" key="7">
    <source>
        <dbReference type="ARBA" id="ARBA00023242"/>
    </source>
</evidence>
<evidence type="ECO:0000256" key="4">
    <source>
        <dbReference type="ARBA" id="ARBA00022448"/>
    </source>
</evidence>
<evidence type="ECO:0000313" key="10">
    <source>
        <dbReference type="EMBL" id="CAD8879482.1"/>
    </source>
</evidence>
<dbReference type="SMART" id="SM00913">
    <property type="entry name" value="IBN_N"/>
    <property type="match status" value="1"/>
</dbReference>
<dbReference type="InterPro" id="IPR057947">
    <property type="entry name" value="TPR_XPO7/RBP17"/>
</dbReference>
<reference evidence="10" key="1">
    <citation type="submission" date="2021-01" db="EMBL/GenBank/DDBJ databases">
        <authorList>
            <person name="Corre E."/>
            <person name="Pelletier E."/>
            <person name="Niang G."/>
            <person name="Scheremetjew M."/>
            <person name="Finn R."/>
            <person name="Kale V."/>
            <person name="Holt S."/>
            <person name="Cochrane G."/>
            <person name="Meng A."/>
            <person name="Brown T."/>
            <person name="Cohen L."/>
        </authorList>
    </citation>
    <scope>NUCLEOTIDE SEQUENCE</scope>
    <source>
        <strain evidence="10">308</strain>
    </source>
</reference>
<dbReference type="Gene3D" id="1.25.10.10">
    <property type="entry name" value="Leucine-rich Repeat Variant"/>
    <property type="match status" value="2"/>
</dbReference>
<dbReference type="Pfam" id="PF03810">
    <property type="entry name" value="IBN_N"/>
    <property type="match status" value="1"/>
</dbReference>
<dbReference type="InterPro" id="IPR001494">
    <property type="entry name" value="Importin-beta_N"/>
</dbReference>
<accession>A0A6U5EJC1</accession>
<dbReference type="GO" id="GO:0005643">
    <property type="term" value="C:nuclear pore"/>
    <property type="evidence" value="ECO:0007669"/>
    <property type="project" value="TreeGrafter"/>
</dbReference>
<dbReference type="GO" id="GO:0031267">
    <property type="term" value="F:small GTPase binding"/>
    <property type="evidence" value="ECO:0007669"/>
    <property type="project" value="InterPro"/>
</dbReference>
<evidence type="ECO:0000256" key="5">
    <source>
        <dbReference type="ARBA" id="ARBA00022490"/>
    </source>
</evidence>
<comment type="similarity">
    <text evidence="3">Belongs to the exportin family.</text>
</comment>
<dbReference type="EMBL" id="HBFR01009195">
    <property type="protein sequence ID" value="CAD8879482.1"/>
    <property type="molecule type" value="Transcribed_RNA"/>
</dbReference>
<dbReference type="AlphaFoldDB" id="A0A6U5EJC1"/>
<feature type="domain" description="Importin N-terminal" evidence="8">
    <location>
        <begin position="28"/>
        <end position="94"/>
    </location>
</feature>
<dbReference type="PANTHER" id="PTHR12596">
    <property type="entry name" value="EXPORTIN 4,7-RELATED"/>
    <property type="match status" value="1"/>
</dbReference>